<dbReference type="SUPFAM" id="SSF56719">
    <property type="entry name" value="Type II DNA topoisomerase"/>
    <property type="match status" value="1"/>
</dbReference>
<dbReference type="GO" id="GO:0034335">
    <property type="term" value="F:DNA negative supercoiling activity"/>
    <property type="evidence" value="ECO:0007669"/>
    <property type="project" value="UniProtKB-ARBA"/>
</dbReference>
<dbReference type="GO" id="GO:0006265">
    <property type="term" value="P:DNA topological change"/>
    <property type="evidence" value="ECO:0007669"/>
    <property type="project" value="InterPro"/>
</dbReference>
<dbReference type="InterPro" id="IPR036890">
    <property type="entry name" value="HATPase_C_sf"/>
</dbReference>
<protein>
    <recommendedName>
        <fullName evidence="4">DNA topoisomerase (ATP-hydrolyzing)</fullName>
        <ecNumber evidence="4">5.6.2.2</ecNumber>
    </recommendedName>
</protein>
<dbReference type="AlphaFoldDB" id="C4FEH2"/>
<dbReference type="GO" id="GO:0005524">
    <property type="term" value="F:ATP binding"/>
    <property type="evidence" value="ECO:0007669"/>
    <property type="project" value="UniProtKB-KW"/>
</dbReference>
<dbReference type="SMART" id="SM00433">
    <property type="entry name" value="TOP2c"/>
    <property type="match status" value="1"/>
</dbReference>
<keyword evidence="10" id="KW-0238">DNA-binding</keyword>
<dbReference type="InterPro" id="IPR013760">
    <property type="entry name" value="Topo_IIA-like_dom_sf"/>
</dbReference>
<sequence length="764" mass="83617">MAKEDYGAKDLTVLEGLDAVRKRPGMYIGTTDSQGLMHCLWEIIDNAVDEALAGFCNAIVVTLHTDGSITVADNGRGIPVDKEPKTKLSGVEVVLTKLHAGAKFGNSSYNAVGGLHGVGSSVVNALSSRLDIEVDRDGKTYHMAFHQGHPGVYTDADPEHPSPDAPFKRTRKNKPTELDIIGKVPPKRTGTRIRYWADPEIFNKTAEFSYEQLVDRVRQTSFLVPGLKITVIDENIAQEPAPGEPDHEMTSVPEGAGAGETVTADAASAVGESDSAQTQGDEDLALNEAETIADGAFGTQVDHPRVAEFLHNGGVKDFVDYLSKGEPVSDIWRIQGEGTYEEETQAVGANGELHAEKITRTCGVDIALRWVNGYDTVMRSFVNIIETPGGGTHVDGLMNSVTRQIRKAVEANARKLKVNLKDSNMKVERDDIMAGLVAVVTVRIAEPQFQGQTKDVLGTAQVKPIVTRMSDKQFGEMITGSKRGYKEQSNRVLEKIVGEMHARVQSRKAKEVTRRKNALESASMPAKLSDCQPGNDDVAELFIVEGDSALGTAKAARNAGFQALLPIRGKILNVQKASITQMLSNKECAAIIQVVGAGSGQSFDIEQSRYHKVIMMTDADVDGAHIRILLLTLFYRYMRPLIENGYVYAAVPPLHRIALTGSHKGEFIYTYSDDELAGKLAELDRKHIGYNDDIQRYKGLGEMDADQLADTTMDPRTRMLRRIRMEDAEQASEIFSLLMGDDVPPRKAFIVENADDFDRSKIDT</sequence>
<gene>
    <name evidence="14" type="ORF">BIFANG_02713</name>
</gene>
<dbReference type="InterPro" id="IPR001241">
    <property type="entry name" value="Topo_IIA"/>
</dbReference>
<keyword evidence="11" id="KW-0413">Isomerase</keyword>
<evidence type="ECO:0000256" key="6">
    <source>
        <dbReference type="ARBA" id="ARBA00022741"/>
    </source>
</evidence>
<dbReference type="InterPro" id="IPR002288">
    <property type="entry name" value="DNA_gyrase_B_C"/>
</dbReference>
<dbReference type="EMBL" id="ABYS02000004">
    <property type="protein sequence ID" value="EEP21353.1"/>
    <property type="molecule type" value="Genomic_DNA"/>
</dbReference>
<feature type="region of interest" description="Disordered" evidence="12">
    <location>
        <begin position="238"/>
        <end position="257"/>
    </location>
</feature>
<evidence type="ECO:0000256" key="1">
    <source>
        <dbReference type="ARBA" id="ARBA00000185"/>
    </source>
</evidence>
<organism evidence="14 15">
    <name type="scientific">Bifidobacterium angulatum DSM 20098 = JCM 7096</name>
    <dbReference type="NCBI Taxonomy" id="518635"/>
    <lineage>
        <taxon>Bacteria</taxon>
        <taxon>Bacillati</taxon>
        <taxon>Actinomycetota</taxon>
        <taxon>Actinomycetes</taxon>
        <taxon>Bifidobacteriales</taxon>
        <taxon>Bifidobacteriaceae</taxon>
        <taxon>Bifidobacterium</taxon>
    </lineage>
</organism>
<keyword evidence="6" id="KW-0547">Nucleotide-binding</keyword>
<dbReference type="eggNOG" id="COG0187">
    <property type="taxonomic scope" value="Bacteria"/>
</dbReference>
<evidence type="ECO:0000256" key="12">
    <source>
        <dbReference type="SAM" id="MobiDB-lite"/>
    </source>
</evidence>
<evidence type="ECO:0000256" key="11">
    <source>
        <dbReference type="ARBA" id="ARBA00023235"/>
    </source>
</evidence>
<evidence type="ECO:0000256" key="9">
    <source>
        <dbReference type="ARBA" id="ARBA00023029"/>
    </source>
</evidence>
<comment type="similarity">
    <text evidence="3">Belongs to the type II topoisomerase GyrB family.</text>
</comment>
<dbReference type="RefSeq" id="WP_003826044.1">
    <property type="nucleotide sequence ID" value="NZ_AP012322.1"/>
</dbReference>
<dbReference type="KEGG" id="bang:BBAG_0631"/>
<feature type="domain" description="Toprim" evidence="13">
    <location>
        <begin position="539"/>
        <end position="653"/>
    </location>
</feature>
<keyword evidence="15" id="KW-1185">Reference proteome</keyword>
<evidence type="ECO:0000313" key="15">
    <source>
        <dbReference type="Proteomes" id="UP000006408"/>
    </source>
</evidence>
<dbReference type="Proteomes" id="UP000006408">
    <property type="component" value="Unassembled WGS sequence"/>
</dbReference>
<evidence type="ECO:0000313" key="14">
    <source>
        <dbReference type="EMBL" id="EEP21353.1"/>
    </source>
</evidence>
<dbReference type="InterPro" id="IPR018522">
    <property type="entry name" value="TopoIIA_CS"/>
</dbReference>
<dbReference type="InterPro" id="IPR000565">
    <property type="entry name" value="Topo_IIA_B"/>
</dbReference>
<dbReference type="GO" id="GO:0046872">
    <property type="term" value="F:metal ion binding"/>
    <property type="evidence" value="ECO:0007669"/>
    <property type="project" value="UniProtKB-KW"/>
</dbReference>
<keyword evidence="7" id="KW-0067">ATP-binding</keyword>
<dbReference type="PROSITE" id="PS50880">
    <property type="entry name" value="TOPRIM"/>
    <property type="match status" value="1"/>
</dbReference>
<dbReference type="InterPro" id="IPR020568">
    <property type="entry name" value="Ribosomal_Su5_D2-typ_SF"/>
</dbReference>
<evidence type="ECO:0000256" key="8">
    <source>
        <dbReference type="ARBA" id="ARBA00022842"/>
    </source>
</evidence>
<dbReference type="Gene3D" id="3.40.50.670">
    <property type="match status" value="1"/>
</dbReference>
<evidence type="ECO:0000256" key="4">
    <source>
        <dbReference type="ARBA" id="ARBA00012895"/>
    </source>
</evidence>
<dbReference type="PATRIC" id="fig|518635.17.peg.654"/>
<dbReference type="Pfam" id="PF00986">
    <property type="entry name" value="DNA_gyraseB_C"/>
    <property type="match status" value="1"/>
</dbReference>
<comment type="catalytic activity">
    <reaction evidence="1">
        <text>ATP-dependent breakage, passage and rejoining of double-stranded DNA.</text>
        <dbReference type="EC" id="5.6.2.2"/>
    </reaction>
</comment>
<dbReference type="PROSITE" id="PS00177">
    <property type="entry name" value="TOPOISOMERASE_II"/>
    <property type="match status" value="1"/>
</dbReference>
<dbReference type="PANTHER" id="PTHR45866">
    <property type="entry name" value="DNA GYRASE/TOPOISOMERASE SUBUNIT B"/>
    <property type="match status" value="1"/>
</dbReference>
<dbReference type="NCBIfam" id="NF004189">
    <property type="entry name" value="PRK05644.1"/>
    <property type="match status" value="1"/>
</dbReference>
<evidence type="ECO:0000256" key="10">
    <source>
        <dbReference type="ARBA" id="ARBA00023125"/>
    </source>
</evidence>
<evidence type="ECO:0000256" key="5">
    <source>
        <dbReference type="ARBA" id="ARBA00022723"/>
    </source>
</evidence>
<evidence type="ECO:0000256" key="3">
    <source>
        <dbReference type="ARBA" id="ARBA00010708"/>
    </source>
</evidence>
<reference evidence="14" key="1">
    <citation type="submission" date="2009-04" db="EMBL/GenBank/DDBJ databases">
        <authorList>
            <person name="Weinstock G."/>
            <person name="Sodergren E."/>
            <person name="Clifton S."/>
            <person name="Fulton L."/>
            <person name="Fulton B."/>
            <person name="Courtney L."/>
            <person name="Fronick C."/>
            <person name="Harrison M."/>
            <person name="Strong C."/>
            <person name="Farmer C."/>
            <person name="Delahaunty K."/>
            <person name="Markovic C."/>
            <person name="Hall O."/>
            <person name="Minx P."/>
            <person name="Tomlinson C."/>
            <person name="Mitreva M."/>
            <person name="Nelson J."/>
            <person name="Hou S."/>
            <person name="Wollam A."/>
            <person name="Pepin K.H."/>
            <person name="Johnson M."/>
            <person name="Bhonagiri V."/>
            <person name="Nash W.E."/>
            <person name="Warren W."/>
            <person name="Chinwalla A."/>
            <person name="Mardis E.R."/>
            <person name="Wilson R.K."/>
        </authorList>
    </citation>
    <scope>NUCLEOTIDE SEQUENCE [LARGE SCALE GENOMIC DNA]</scope>
    <source>
        <strain evidence="14">DSM 20098</strain>
    </source>
</reference>
<accession>C4FEH2</accession>
<dbReference type="CDD" id="cd00822">
    <property type="entry name" value="TopoII_Trans_DNA_gyrase"/>
    <property type="match status" value="1"/>
</dbReference>
<dbReference type="SUPFAM" id="SSF55874">
    <property type="entry name" value="ATPase domain of HSP90 chaperone/DNA topoisomerase II/histidine kinase"/>
    <property type="match status" value="1"/>
</dbReference>
<dbReference type="PRINTS" id="PR01159">
    <property type="entry name" value="DNAGYRASEB"/>
</dbReference>
<feature type="region of interest" description="Disordered" evidence="12">
    <location>
        <begin position="152"/>
        <end position="171"/>
    </location>
</feature>
<dbReference type="InterPro" id="IPR014721">
    <property type="entry name" value="Ribsml_uS5_D2-typ_fold_subgr"/>
</dbReference>
<name>C4FEH2_9BIFI</name>
<dbReference type="InterPro" id="IPR003594">
    <property type="entry name" value="HATPase_dom"/>
</dbReference>
<keyword evidence="5" id="KW-0479">Metal-binding</keyword>
<keyword evidence="9" id="KW-0799">Topoisomerase</keyword>
<dbReference type="SMART" id="SM00387">
    <property type="entry name" value="HATPase_c"/>
    <property type="match status" value="1"/>
</dbReference>
<dbReference type="Gene3D" id="3.30.230.10">
    <property type="match status" value="1"/>
</dbReference>
<dbReference type="InterPro" id="IPR013759">
    <property type="entry name" value="Topo_IIA_B_C"/>
</dbReference>
<evidence type="ECO:0000259" key="13">
    <source>
        <dbReference type="PROSITE" id="PS50880"/>
    </source>
</evidence>
<dbReference type="FunFam" id="3.30.565.10:FF:000088">
    <property type="entry name" value="DNA topoisomerase (ATP-hydrolyzing)"/>
    <property type="match status" value="1"/>
</dbReference>
<dbReference type="GeneID" id="42864976"/>
<dbReference type="STRING" id="1683.Bang102_005400"/>
<evidence type="ECO:0000256" key="2">
    <source>
        <dbReference type="ARBA" id="ARBA00001946"/>
    </source>
</evidence>
<keyword evidence="8" id="KW-0460">Magnesium</keyword>
<evidence type="ECO:0000256" key="7">
    <source>
        <dbReference type="ARBA" id="ARBA00022840"/>
    </source>
</evidence>
<dbReference type="PANTHER" id="PTHR45866:SF1">
    <property type="entry name" value="DNA GYRASE SUBUNIT B, MITOCHONDRIAL"/>
    <property type="match status" value="1"/>
</dbReference>
<dbReference type="InterPro" id="IPR006171">
    <property type="entry name" value="TOPRIM_dom"/>
</dbReference>
<dbReference type="GO" id="GO:0003677">
    <property type="term" value="F:DNA binding"/>
    <property type="evidence" value="ECO:0007669"/>
    <property type="project" value="UniProtKB-KW"/>
</dbReference>
<proteinExistence type="inferred from homology"/>
<dbReference type="SUPFAM" id="SSF54211">
    <property type="entry name" value="Ribosomal protein S5 domain 2-like"/>
    <property type="match status" value="1"/>
</dbReference>
<dbReference type="InterPro" id="IPR013506">
    <property type="entry name" value="Topo_IIA_bsu_dom2"/>
</dbReference>
<dbReference type="Gene3D" id="3.30.565.10">
    <property type="entry name" value="Histidine kinase-like ATPase, C-terminal domain"/>
    <property type="match status" value="1"/>
</dbReference>
<dbReference type="Pfam" id="PF02518">
    <property type="entry name" value="HATPase_c"/>
    <property type="match status" value="1"/>
</dbReference>
<dbReference type="PRINTS" id="PR00418">
    <property type="entry name" value="TPI2FAMILY"/>
</dbReference>
<dbReference type="EC" id="5.6.2.2" evidence="4"/>
<dbReference type="FunFam" id="3.40.50.670:FF:000002">
    <property type="entry name" value="DNA gyrase subunit B"/>
    <property type="match status" value="1"/>
</dbReference>
<comment type="cofactor">
    <cofactor evidence="2">
        <name>Mg(2+)</name>
        <dbReference type="ChEBI" id="CHEBI:18420"/>
    </cofactor>
</comment>
<dbReference type="Pfam" id="PF00204">
    <property type="entry name" value="DNA_gyraseB"/>
    <property type="match status" value="1"/>
</dbReference>
<dbReference type="Pfam" id="PF01751">
    <property type="entry name" value="Toprim"/>
    <property type="match status" value="1"/>
</dbReference>
<comment type="caution">
    <text evidence="14">The sequence shown here is derived from an EMBL/GenBank/DDBJ whole genome shotgun (WGS) entry which is preliminary data.</text>
</comment>
<dbReference type="HOGENOM" id="CLU_006146_4_1_11"/>
<dbReference type="CDD" id="cd16928">
    <property type="entry name" value="HATPase_GyrB-like"/>
    <property type="match status" value="1"/>
</dbReference>